<dbReference type="InterPro" id="IPR000719">
    <property type="entry name" value="Prot_kinase_dom"/>
</dbReference>
<gene>
    <name evidence="2" type="ORF">KFL_002480180</name>
</gene>
<organism evidence="2 3">
    <name type="scientific">Klebsormidium nitens</name>
    <name type="common">Green alga</name>
    <name type="synonym">Ulothrix nitens</name>
    <dbReference type="NCBI Taxonomy" id="105231"/>
    <lineage>
        <taxon>Eukaryota</taxon>
        <taxon>Viridiplantae</taxon>
        <taxon>Streptophyta</taxon>
        <taxon>Klebsormidiophyceae</taxon>
        <taxon>Klebsormidiales</taxon>
        <taxon>Klebsormidiaceae</taxon>
        <taxon>Klebsormidium</taxon>
    </lineage>
</organism>
<accession>A0A1Y1I420</accession>
<dbReference type="PROSITE" id="PS50011">
    <property type="entry name" value="PROTEIN_KINASE_DOM"/>
    <property type="match status" value="1"/>
</dbReference>
<keyword evidence="3" id="KW-1185">Reference proteome</keyword>
<dbReference type="InterPro" id="IPR011009">
    <property type="entry name" value="Kinase-like_dom_sf"/>
</dbReference>
<dbReference type="PROSITE" id="PS00108">
    <property type="entry name" value="PROTEIN_KINASE_ST"/>
    <property type="match status" value="1"/>
</dbReference>
<dbReference type="Proteomes" id="UP000054558">
    <property type="component" value="Unassembled WGS sequence"/>
</dbReference>
<dbReference type="GO" id="GO:0004672">
    <property type="term" value="F:protein kinase activity"/>
    <property type="evidence" value="ECO:0007669"/>
    <property type="project" value="InterPro"/>
</dbReference>
<dbReference type="AlphaFoldDB" id="A0A1Y1I420"/>
<dbReference type="STRING" id="105231.A0A1Y1I420"/>
<sequence>MLHAAAPAIEQFAQYTHNQRSASRSQVTLPAEDVEELKLWLHDVERNPNVKKATKSPIDMLKAPERAGTVAVRYWRFRTGAATNISLDEIVELVVARRNDPALKPPKEILFHRGLLAIFQAAALGQTDVRFEVEDFAQENKAREDVRTFATLRRPPSPVQRSCNPNENKRTWHCSNVIDQTGISQNKEALSKVWKCIRVHMPDEMEEQSSIVGTISSRFELLFFAEFEVRRRHDGSFELSAVYLAPCPPRSQLSAGGDCLWLVPDLDARLLALEYVKKDERTLAAVLPPEPLEGFTAAVSYADHIAETHNIAVATLQLHPGTFSNFEDGGFSTSSQADPIDLDDSRAFHGPNSVVLRPLGANYVVKIADLDKIMREVELHRAIDTCNCRYLRKALLDLSGKVEGAGPGLAGIVLEGFLHRKINANDCAVDGGKLGIMYFGHVEAALAVLHGLPVHHRDVKPSNILLSQDDDPRNRIAILNDFGESCWGDEFVKGGYCRRRYTSPNADAGGFSTPEDDYISLGLTFAHLHNLRVSDPYSPAGKMELIGKLCGLHENYRKCLGRFLAE</sequence>
<dbReference type="Pfam" id="PF00069">
    <property type="entry name" value="Pkinase"/>
    <property type="match status" value="1"/>
</dbReference>
<dbReference type="SUPFAM" id="SSF56112">
    <property type="entry name" value="Protein kinase-like (PK-like)"/>
    <property type="match status" value="1"/>
</dbReference>
<dbReference type="InterPro" id="IPR008271">
    <property type="entry name" value="Ser/Thr_kinase_AS"/>
</dbReference>
<keyword evidence="2" id="KW-0808">Transferase</keyword>
<name>A0A1Y1I420_KLENI</name>
<evidence type="ECO:0000259" key="1">
    <source>
        <dbReference type="PROSITE" id="PS50011"/>
    </source>
</evidence>
<protein>
    <submittedName>
        <fullName evidence="2">Protein kinase-like domain containing protein</fullName>
    </submittedName>
</protein>
<evidence type="ECO:0000313" key="2">
    <source>
        <dbReference type="EMBL" id="GAQ85680.1"/>
    </source>
</evidence>
<dbReference type="GO" id="GO:0005524">
    <property type="term" value="F:ATP binding"/>
    <property type="evidence" value="ECO:0007669"/>
    <property type="project" value="InterPro"/>
</dbReference>
<dbReference type="EMBL" id="DF237197">
    <property type="protein sequence ID" value="GAQ85680.1"/>
    <property type="molecule type" value="Genomic_DNA"/>
</dbReference>
<evidence type="ECO:0000313" key="3">
    <source>
        <dbReference type="Proteomes" id="UP000054558"/>
    </source>
</evidence>
<reference evidence="2 3" key="1">
    <citation type="journal article" date="2014" name="Nat. Commun.">
        <title>Klebsormidium flaccidum genome reveals primary factors for plant terrestrial adaptation.</title>
        <authorList>
            <person name="Hori K."/>
            <person name="Maruyama F."/>
            <person name="Fujisawa T."/>
            <person name="Togashi T."/>
            <person name="Yamamoto N."/>
            <person name="Seo M."/>
            <person name="Sato S."/>
            <person name="Yamada T."/>
            <person name="Mori H."/>
            <person name="Tajima N."/>
            <person name="Moriyama T."/>
            <person name="Ikeuchi M."/>
            <person name="Watanabe M."/>
            <person name="Wada H."/>
            <person name="Kobayashi K."/>
            <person name="Saito M."/>
            <person name="Masuda T."/>
            <person name="Sasaki-Sekimoto Y."/>
            <person name="Mashiguchi K."/>
            <person name="Awai K."/>
            <person name="Shimojima M."/>
            <person name="Masuda S."/>
            <person name="Iwai M."/>
            <person name="Nobusawa T."/>
            <person name="Narise T."/>
            <person name="Kondo S."/>
            <person name="Saito H."/>
            <person name="Sato R."/>
            <person name="Murakawa M."/>
            <person name="Ihara Y."/>
            <person name="Oshima-Yamada Y."/>
            <person name="Ohtaka K."/>
            <person name="Satoh M."/>
            <person name="Sonobe K."/>
            <person name="Ishii M."/>
            <person name="Ohtani R."/>
            <person name="Kanamori-Sato M."/>
            <person name="Honoki R."/>
            <person name="Miyazaki D."/>
            <person name="Mochizuki H."/>
            <person name="Umetsu J."/>
            <person name="Higashi K."/>
            <person name="Shibata D."/>
            <person name="Kamiya Y."/>
            <person name="Sato N."/>
            <person name="Nakamura Y."/>
            <person name="Tabata S."/>
            <person name="Ida S."/>
            <person name="Kurokawa K."/>
            <person name="Ohta H."/>
        </authorList>
    </citation>
    <scope>NUCLEOTIDE SEQUENCE [LARGE SCALE GENOMIC DNA]</scope>
    <source>
        <strain evidence="2 3">NIES-2285</strain>
    </source>
</reference>
<keyword evidence="2" id="KW-0418">Kinase</keyword>
<proteinExistence type="predicted"/>
<dbReference type="OrthoDB" id="25592at2759"/>
<feature type="domain" description="Protein kinase" evidence="1">
    <location>
        <begin position="320"/>
        <end position="566"/>
    </location>
</feature>
<dbReference type="Gene3D" id="1.10.510.10">
    <property type="entry name" value="Transferase(Phosphotransferase) domain 1"/>
    <property type="match status" value="1"/>
</dbReference>